<dbReference type="OrthoDB" id="9915885at2"/>
<dbReference type="Proteomes" id="UP000244225">
    <property type="component" value="Unassembled WGS sequence"/>
</dbReference>
<proteinExistence type="predicted"/>
<name>A0A2T5YD89_9BACT</name>
<comment type="caution">
    <text evidence="2">The sequence shown here is derived from an EMBL/GenBank/DDBJ whole genome shotgun (WGS) entry which is preliminary data.</text>
</comment>
<keyword evidence="1" id="KW-0472">Membrane</keyword>
<feature type="transmembrane region" description="Helical" evidence="1">
    <location>
        <begin position="53"/>
        <end position="72"/>
    </location>
</feature>
<keyword evidence="3" id="KW-1185">Reference proteome</keyword>
<dbReference type="RefSeq" id="WP_108213398.1">
    <property type="nucleotide sequence ID" value="NZ_QBKI01000011.1"/>
</dbReference>
<gene>
    <name evidence="2" type="ORF">C8N40_111139</name>
</gene>
<evidence type="ECO:0000313" key="3">
    <source>
        <dbReference type="Proteomes" id="UP000244225"/>
    </source>
</evidence>
<dbReference type="EMBL" id="QBKI01000011">
    <property type="protein sequence ID" value="PTX14474.1"/>
    <property type="molecule type" value="Genomic_DNA"/>
</dbReference>
<evidence type="ECO:0000313" key="2">
    <source>
        <dbReference type="EMBL" id="PTX14474.1"/>
    </source>
</evidence>
<keyword evidence="1" id="KW-0812">Transmembrane</keyword>
<protein>
    <submittedName>
        <fullName evidence="2">Uncharacterized protein</fullName>
    </submittedName>
</protein>
<feature type="transmembrane region" description="Helical" evidence="1">
    <location>
        <begin position="20"/>
        <end position="41"/>
    </location>
</feature>
<evidence type="ECO:0000256" key="1">
    <source>
        <dbReference type="SAM" id="Phobius"/>
    </source>
</evidence>
<reference evidence="2 3" key="1">
    <citation type="submission" date="2018-04" db="EMBL/GenBank/DDBJ databases">
        <title>Genomic Encyclopedia of Archaeal and Bacterial Type Strains, Phase II (KMG-II): from individual species to whole genera.</title>
        <authorList>
            <person name="Goeker M."/>
        </authorList>
    </citation>
    <scope>NUCLEOTIDE SEQUENCE [LARGE SCALE GENOMIC DNA]</scope>
    <source>
        <strain evidence="2 3">DSM 100162</strain>
    </source>
</reference>
<sequence length="87" mass="10014">MKELWLRLKEPLNLFWKRALIIFGTIAAFAVSVTEVLPLFLHDELVPDEWRTTVRIVYGVALGITIAARLTVRDTQELKQKKAQPEP</sequence>
<keyword evidence="1" id="KW-1133">Transmembrane helix</keyword>
<accession>A0A2T5YD89</accession>
<dbReference type="AlphaFoldDB" id="A0A2T5YD89"/>
<organism evidence="2 3">
    <name type="scientific">Pontibacter mucosus</name>
    <dbReference type="NCBI Taxonomy" id="1649266"/>
    <lineage>
        <taxon>Bacteria</taxon>
        <taxon>Pseudomonadati</taxon>
        <taxon>Bacteroidota</taxon>
        <taxon>Cytophagia</taxon>
        <taxon>Cytophagales</taxon>
        <taxon>Hymenobacteraceae</taxon>
        <taxon>Pontibacter</taxon>
    </lineage>
</organism>